<keyword evidence="1" id="KW-0472">Membrane</keyword>
<name>A0A4R0RB39_9APHY</name>
<gene>
    <name evidence="3" type="ORF">EIP91_008416</name>
</gene>
<accession>A0A4R0RB39</accession>
<evidence type="ECO:0000256" key="2">
    <source>
        <dbReference type="SAM" id="SignalP"/>
    </source>
</evidence>
<proteinExistence type="predicted"/>
<reference evidence="3 4" key="1">
    <citation type="submission" date="2018-11" db="EMBL/GenBank/DDBJ databases">
        <title>Genome assembly of Steccherinum ochraceum LE-BIN_3174, the white-rot fungus of the Steccherinaceae family (The Residual Polyporoid clade, Polyporales, Basidiomycota).</title>
        <authorList>
            <person name="Fedorova T.V."/>
            <person name="Glazunova O.A."/>
            <person name="Landesman E.O."/>
            <person name="Moiseenko K.V."/>
            <person name="Psurtseva N.V."/>
            <person name="Savinova O.S."/>
            <person name="Shakhova N.V."/>
            <person name="Tyazhelova T.V."/>
            <person name="Vasina D.V."/>
        </authorList>
    </citation>
    <scope>NUCLEOTIDE SEQUENCE [LARGE SCALE GENOMIC DNA]</scope>
    <source>
        <strain evidence="3 4">LE-BIN_3174</strain>
    </source>
</reference>
<keyword evidence="2" id="KW-0732">Signal</keyword>
<keyword evidence="4" id="KW-1185">Reference proteome</keyword>
<evidence type="ECO:0000313" key="3">
    <source>
        <dbReference type="EMBL" id="TCD61459.1"/>
    </source>
</evidence>
<dbReference type="EMBL" id="RWJN01000465">
    <property type="protein sequence ID" value="TCD61459.1"/>
    <property type="molecule type" value="Genomic_DNA"/>
</dbReference>
<protein>
    <submittedName>
        <fullName evidence="3">Uncharacterized protein</fullName>
    </submittedName>
</protein>
<dbReference type="Proteomes" id="UP000292702">
    <property type="component" value="Unassembled WGS sequence"/>
</dbReference>
<feature type="chain" id="PRO_5020593918" evidence="2">
    <location>
        <begin position="19"/>
        <end position="148"/>
    </location>
</feature>
<feature type="transmembrane region" description="Helical" evidence="1">
    <location>
        <begin position="125"/>
        <end position="144"/>
    </location>
</feature>
<feature type="signal peptide" evidence="2">
    <location>
        <begin position="1"/>
        <end position="18"/>
    </location>
</feature>
<evidence type="ECO:0000313" key="4">
    <source>
        <dbReference type="Proteomes" id="UP000292702"/>
    </source>
</evidence>
<keyword evidence="1" id="KW-1133">Transmembrane helix</keyword>
<organism evidence="3 4">
    <name type="scientific">Steccherinum ochraceum</name>
    <dbReference type="NCBI Taxonomy" id="92696"/>
    <lineage>
        <taxon>Eukaryota</taxon>
        <taxon>Fungi</taxon>
        <taxon>Dikarya</taxon>
        <taxon>Basidiomycota</taxon>
        <taxon>Agaricomycotina</taxon>
        <taxon>Agaricomycetes</taxon>
        <taxon>Polyporales</taxon>
        <taxon>Steccherinaceae</taxon>
        <taxon>Steccherinum</taxon>
    </lineage>
</organism>
<comment type="caution">
    <text evidence="3">The sequence shown here is derived from an EMBL/GenBank/DDBJ whole genome shotgun (WGS) entry which is preliminary data.</text>
</comment>
<evidence type="ECO:0000256" key="1">
    <source>
        <dbReference type="SAM" id="Phobius"/>
    </source>
</evidence>
<sequence length="148" mass="15832">MFKSTIAVLAVAVASASASICTGGYALGISDLGNQNYRIFDTNCNVIETDIYTGVNVCTMDKFTCSPEPITITGVKVDNTWYQCERGGGSCIGDNINVCVSIWFPVGSLAWIVTDNSYAVLLPDLYLIIAPGAIVTLTPMVFAIDPRF</sequence>
<keyword evidence="1" id="KW-0812">Transmembrane</keyword>
<dbReference type="AlphaFoldDB" id="A0A4R0RB39"/>